<evidence type="ECO:0000256" key="1">
    <source>
        <dbReference type="SAM" id="MobiDB-lite"/>
    </source>
</evidence>
<name>A0A1E7K3P5_9ACTN</name>
<accession>A0A1E7K3P5</accession>
<dbReference type="EMBL" id="LJGV01000022">
    <property type="protein sequence ID" value="OEU98548.1"/>
    <property type="molecule type" value="Genomic_DNA"/>
</dbReference>
<gene>
    <name evidence="2" type="ORF">AN217_12810</name>
</gene>
<organism evidence="2 3">
    <name type="scientific">Streptomyces qinglanensis</name>
    <dbReference type="NCBI Taxonomy" id="943816"/>
    <lineage>
        <taxon>Bacteria</taxon>
        <taxon>Bacillati</taxon>
        <taxon>Actinomycetota</taxon>
        <taxon>Actinomycetes</taxon>
        <taxon>Kitasatosporales</taxon>
        <taxon>Streptomycetaceae</taxon>
        <taxon>Streptomyces</taxon>
    </lineage>
</organism>
<dbReference type="PATRIC" id="fig|943816.4.peg.1994"/>
<evidence type="ECO:0000313" key="2">
    <source>
        <dbReference type="EMBL" id="OEU98548.1"/>
    </source>
</evidence>
<comment type="caution">
    <text evidence="2">The sequence shown here is derived from an EMBL/GenBank/DDBJ whole genome shotgun (WGS) entry which is preliminary data.</text>
</comment>
<proteinExistence type="predicted"/>
<feature type="region of interest" description="Disordered" evidence="1">
    <location>
        <begin position="12"/>
        <end position="65"/>
    </location>
</feature>
<sequence length="65" mass="6592">MTAVCLLAAGCGTGDAPDSRSVPPPAGTAWSSADRLTLSARARTAKASRPTGEPRQLRRASNALA</sequence>
<reference evidence="2 3" key="1">
    <citation type="journal article" date="2016" name="Front. Microbiol.">
        <title>Comparative Genomics Analysis of Streptomyces Species Reveals Their Adaptation to the Marine Environment and Their Diversity at the Genomic Level.</title>
        <authorList>
            <person name="Tian X."/>
            <person name="Zhang Z."/>
            <person name="Yang T."/>
            <person name="Chen M."/>
            <person name="Li J."/>
            <person name="Chen F."/>
            <person name="Yang J."/>
            <person name="Li W."/>
            <person name="Zhang B."/>
            <person name="Zhang Z."/>
            <person name="Wu J."/>
            <person name="Zhang C."/>
            <person name="Long L."/>
            <person name="Xiao J."/>
        </authorList>
    </citation>
    <scope>NUCLEOTIDE SEQUENCE [LARGE SCALE GENOMIC DNA]</scope>
    <source>
        <strain evidence="2 3">SCSIO M10379</strain>
    </source>
</reference>
<dbReference type="Proteomes" id="UP000175829">
    <property type="component" value="Unassembled WGS sequence"/>
</dbReference>
<dbReference type="AlphaFoldDB" id="A0A1E7K3P5"/>
<protein>
    <submittedName>
        <fullName evidence="2">Uncharacterized protein</fullName>
    </submittedName>
</protein>
<evidence type="ECO:0000313" key="3">
    <source>
        <dbReference type="Proteomes" id="UP000175829"/>
    </source>
</evidence>